<feature type="domain" description="Peptidase M13 N-terminal" evidence="2">
    <location>
        <begin position="46"/>
        <end position="121"/>
    </location>
</feature>
<dbReference type="GO" id="GO:0004222">
    <property type="term" value="F:metalloendopeptidase activity"/>
    <property type="evidence" value="ECO:0007669"/>
    <property type="project" value="InterPro"/>
</dbReference>
<keyword evidence="4" id="KW-1185">Reference proteome</keyword>
<feature type="region of interest" description="Disordered" evidence="1">
    <location>
        <begin position="1"/>
        <end position="21"/>
    </location>
</feature>
<sequence>MQSTPKTADHEAAPTSNPRYCNTPACQRTAADLPSNLPPNYADLDPCSSFKELACNGWRLKHEPKPGQHRISTTTLIQDRSNGIIREIGEDPLPTGIDPSSLDAQNFYKMKAIYNSYMDVDP</sequence>
<gene>
    <name evidence="3" type="ORF">CFIMG_008403RA00001</name>
</gene>
<dbReference type="SUPFAM" id="SSF55486">
    <property type="entry name" value="Metalloproteases ('zincins'), catalytic domain"/>
    <property type="match status" value="1"/>
</dbReference>
<evidence type="ECO:0000313" key="4">
    <source>
        <dbReference type="Proteomes" id="UP000222788"/>
    </source>
</evidence>
<evidence type="ECO:0000259" key="2">
    <source>
        <dbReference type="Pfam" id="PF05649"/>
    </source>
</evidence>
<dbReference type="InterPro" id="IPR000718">
    <property type="entry name" value="Peptidase_M13"/>
</dbReference>
<dbReference type="Proteomes" id="UP000222788">
    <property type="component" value="Unassembled WGS sequence"/>
</dbReference>
<dbReference type="GO" id="GO:0006508">
    <property type="term" value="P:proteolysis"/>
    <property type="evidence" value="ECO:0007669"/>
    <property type="project" value="InterPro"/>
</dbReference>
<dbReference type="PROSITE" id="PS51885">
    <property type="entry name" value="NEPRILYSIN"/>
    <property type="match status" value="1"/>
</dbReference>
<organism evidence="3 4">
    <name type="scientific">Ceratocystis fimbriata CBS 114723</name>
    <dbReference type="NCBI Taxonomy" id="1035309"/>
    <lineage>
        <taxon>Eukaryota</taxon>
        <taxon>Fungi</taxon>
        <taxon>Dikarya</taxon>
        <taxon>Ascomycota</taxon>
        <taxon>Pezizomycotina</taxon>
        <taxon>Sordariomycetes</taxon>
        <taxon>Hypocreomycetidae</taxon>
        <taxon>Microascales</taxon>
        <taxon>Ceratocystidaceae</taxon>
        <taxon>Ceratocystis</taxon>
    </lineage>
</organism>
<dbReference type="InterPro" id="IPR008753">
    <property type="entry name" value="Peptidase_M13_N"/>
</dbReference>
<dbReference type="EMBL" id="APWK03000061">
    <property type="protein sequence ID" value="PHH52615.1"/>
    <property type="molecule type" value="Genomic_DNA"/>
</dbReference>
<evidence type="ECO:0000256" key="1">
    <source>
        <dbReference type="SAM" id="MobiDB-lite"/>
    </source>
</evidence>
<dbReference type="Gene3D" id="3.40.390.10">
    <property type="entry name" value="Collagenase (Catalytic Domain)"/>
    <property type="match status" value="1"/>
</dbReference>
<proteinExistence type="predicted"/>
<dbReference type="OrthoDB" id="6475849at2759"/>
<dbReference type="AlphaFoldDB" id="A0A2C5X2D2"/>
<reference evidence="3 4" key="1">
    <citation type="journal article" date="2013" name="Fungal Biol.">
        <title>Analysis of microsatellite markers in the genome of the plant pathogen Ceratocystis fimbriata.</title>
        <authorList>
            <person name="Simpson M.C."/>
            <person name="Wilken P.M."/>
            <person name="Coetzee M.P."/>
            <person name="Wingfield M.J."/>
            <person name="Wingfield B.D."/>
        </authorList>
    </citation>
    <scope>NUCLEOTIDE SEQUENCE [LARGE SCALE GENOMIC DNA]</scope>
    <source>
        <strain evidence="3 4">CBS 114723</strain>
    </source>
</reference>
<comment type="caution">
    <text evidence="3">The sequence shown here is derived from an EMBL/GenBank/DDBJ whole genome shotgun (WGS) entry which is preliminary data.</text>
</comment>
<dbReference type="InterPro" id="IPR024079">
    <property type="entry name" value="MetalloPept_cat_dom_sf"/>
</dbReference>
<reference evidence="3 4" key="2">
    <citation type="journal article" date="2013" name="IMA Fungus">
        <title>IMA Genome-F 1: Ceratocystis fimbriata: Draft nuclear genome sequence for the plant pathogen, Ceratocystis fimbriata.</title>
        <authorList>
            <person name="Wilken P.M."/>
            <person name="Steenkamp E.T."/>
            <person name="Wingfield M.J."/>
            <person name="de Beer Z.W."/>
            <person name="Wingfield B.D."/>
        </authorList>
    </citation>
    <scope>NUCLEOTIDE SEQUENCE [LARGE SCALE GENOMIC DNA]</scope>
    <source>
        <strain evidence="3 4">CBS 114723</strain>
    </source>
</reference>
<dbReference type="Pfam" id="PF05649">
    <property type="entry name" value="Peptidase_M13_N"/>
    <property type="match status" value="1"/>
</dbReference>
<accession>A0A2C5X2D2</accession>
<protein>
    <recommendedName>
        <fullName evidence="2">Peptidase M13 N-terminal domain-containing protein</fullName>
    </recommendedName>
</protein>
<evidence type="ECO:0000313" key="3">
    <source>
        <dbReference type="EMBL" id="PHH52615.1"/>
    </source>
</evidence>
<name>A0A2C5X2D2_9PEZI</name>